<dbReference type="AlphaFoldDB" id="A0A8J4XVF9"/>
<dbReference type="GO" id="GO:0005634">
    <property type="term" value="C:nucleus"/>
    <property type="evidence" value="ECO:0007669"/>
    <property type="project" value="UniProtKB-SubCell"/>
</dbReference>
<organism evidence="11 12">
    <name type="scientific">Chionoecetes opilio</name>
    <name type="common">Atlantic snow crab</name>
    <name type="synonym">Cancer opilio</name>
    <dbReference type="NCBI Taxonomy" id="41210"/>
    <lineage>
        <taxon>Eukaryota</taxon>
        <taxon>Metazoa</taxon>
        <taxon>Ecdysozoa</taxon>
        <taxon>Arthropoda</taxon>
        <taxon>Crustacea</taxon>
        <taxon>Multicrustacea</taxon>
        <taxon>Malacostraca</taxon>
        <taxon>Eumalacostraca</taxon>
        <taxon>Eucarida</taxon>
        <taxon>Decapoda</taxon>
        <taxon>Pleocyemata</taxon>
        <taxon>Brachyura</taxon>
        <taxon>Eubrachyura</taxon>
        <taxon>Majoidea</taxon>
        <taxon>Majidae</taxon>
        <taxon>Chionoecetes</taxon>
    </lineage>
</organism>
<feature type="region of interest" description="Disordered" evidence="9">
    <location>
        <begin position="21"/>
        <end position="80"/>
    </location>
</feature>
<keyword evidence="2" id="KW-0479">Metal-binding</keyword>
<feature type="compositionally biased region" description="Basic residues" evidence="9">
    <location>
        <begin position="49"/>
        <end position="75"/>
    </location>
</feature>
<dbReference type="Pfam" id="PF00096">
    <property type="entry name" value="zf-C2H2"/>
    <property type="match status" value="1"/>
</dbReference>
<comment type="caution">
    <text evidence="11">The sequence shown here is derived from an EMBL/GenBank/DDBJ whole genome shotgun (WGS) entry which is preliminary data.</text>
</comment>
<dbReference type="PANTHER" id="PTHR24388">
    <property type="entry name" value="ZINC FINGER PROTEIN"/>
    <property type="match status" value="1"/>
</dbReference>
<dbReference type="FunFam" id="3.30.160.60:FF:001843">
    <property type="entry name" value="Zinc finger 30C"/>
    <property type="match status" value="1"/>
</dbReference>
<evidence type="ECO:0000256" key="2">
    <source>
        <dbReference type="ARBA" id="ARBA00022723"/>
    </source>
</evidence>
<dbReference type="InterPro" id="IPR050527">
    <property type="entry name" value="Snail/Krueppel_Znf"/>
</dbReference>
<dbReference type="OrthoDB" id="3437960at2759"/>
<sequence>MAYVVYGVVVNRYKRTISEVTQAPASPTIPHSEDADDDPNYDINEHYNKRGRGRGRSPGRPRLRGRGRGRPKGRAKPTDNISESCLVKLELEETLEEETFHKSLKTPQSLQTIKKEDIMSDLDSIEDSQENMVRIEALEEEEVEMEMPLDKDDVAMELQEDVLEVVEEVLEKEVQEGKRFSCSQCHKQFLTKAAIRNHIKVHDRLDSYECDECEKSFSTKYRLKAHLKIHVDRDRPHNCHAA</sequence>
<keyword evidence="5" id="KW-0862">Zinc</keyword>
<evidence type="ECO:0000313" key="11">
    <source>
        <dbReference type="EMBL" id="KAG0714448.1"/>
    </source>
</evidence>
<evidence type="ECO:0000256" key="1">
    <source>
        <dbReference type="ARBA" id="ARBA00004123"/>
    </source>
</evidence>
<dbReference type="InterPro" id="IPR013087">
    <property type="entry name" value="Znf_C2H2_type"/>
</dbReference>
<keyword evidence="12" id="KW-1185">Reference proteome</keyword>
<comment type="similarity">
    <text evidence="7">Belongs to the snail C2H2-type zinc-finger protein family.</text>
</comment>
<comment type="subcellular location">
    <subcellularLocation>
        <location evidence="1">Nucleus</location>
    </subcellularLocation>
</comment>
<feature type="domain" description="C2H2-type" evidence="10">
    <location>
        <begin position="180"/>
        <end position="207"/>
    </location>
</feature>
<keyword evidence="6" id="KW-0539">Nucleus</keyword>
<dbReference type="GO" id="GO:0000978">
    <property type="term" value="F:RNA polymerase II cis-regulatory region sequence-specific DNA binding"/>
    <property type="evidence" value="ECO:0007669"/>
    <property type="project" value="TreeGrafter"/>
</dbReference>
<reference evidence="11" key="1">
    <citation type="submission" date="2020-07" db="EMBL/GenBank/DDBJ databases">
        <title>The High-quality genome of the commercially important snow crab, Chionoecetes opilio.</title>
        <authorList>
            <person name="Jeong J.-H."/>
            <person name="Ryu S."/>
        </authorList>
    </citation>
    <scope>NUCLEOTIDE SEQUENCE</scope>
    <source>
        <strain evidence="11">MADBK_172401_WGS</strain>
        <tissue evidence="11">Digestive gland</tissue>
    </source>
</reference>
<evidence type="ECO:0000256" key="4">
    <source>
        <dbReference type="ARBA" id="ARBA00022771"/>
    </source>
</evidence>
<evidence type="ECO:0000256" key="9">
    <source>
        <dbReference type="SAM" id="MobiDB-lite"/>
    </source>
</evidence>
<dbReference type="FunFam" id="3.30.160.60:FF:000100">
    <property type="entry name" value="Zinc finger 45-like"/>
    <property type="match status" value="1"/>
</dbReference>
<evidence type="ECO:0000256" key="8">
    <source>
        <dbReference type="PROSITE-ProRule" id="PRU00042"/>
    </source>
</evidence>
<dbReference type="PROSITE" id="PS50157">
    <property type="entry name" value="ZINC_FINGER_C2H2_2"/>
    <property type="match status" value="2"/>
</dbReference>
<dbReference type="SMART" id="SM00355">
    <property type="entry name" value="ZnF_C2H2"/>
    <property type="match status" value="2"/>
</dbReference>
<protein>
    <submittedName>
        <fullName evidence="11">Metal regulatory transcription factor 1</fullName>
    </submittedName>
</protein>
<evidence type="ECO:0000259" key="10">
    <source>
        <dbReference type="PROSITE" id="PS50157"/>
    </source>
</evidence>
<dbReference type="SUPFAM" id="SSF57667">
    <property type="entry name" value="beta-beta-alpha zinc fingers"/>
    <property type="match status" value="1"/>
</dbReference>
<evidence type="ECO:0000256" key="6">
    <source>
        <dbReference type="ARBA" id="ARBA00023242"/>
    </source>
</evidence>
<proteinExistence type="inferred from homology"/>
<dbReference type="EMBL" id="JACEEZ010020519">
    <property type="protein sequence ID" value="KAG0714448.1"/>
    <property type="molecule type" value="Genomic_DNA"/>
</dbReference>
<evidence type="ECO:0000313" key="12">
    <source>
        <dbReference type="Proteomes" id="UP000770661"/>
    </source>
</evidence>
<dbReference type="PANTHER" id="PTHR24388:SF54">
    <property type="entry name" value="PROTEIN ESCARGOT"/>
    <property type="match status" value="1"/>
</dbReference>
<feature type="domain" description="C2H2-type" evidence="10">
    <location>
        <begin position="208"/>
        <end position="235"/>
    </location>
</feature>
<keyword evidence="3" id="KW-0677">Repeat</keyword>
<evidence type="ECO:0000256" key="7">
    <source>
        <dbReference type="ARBA" id="ARBA00037948"/>
    </source>
</evidence>
<dbReference type="PROSITE" id="PS00028">
    <property type="entry name" value="ZINC_FINGER_C2H2_1"/>
    <property type="match status" value="2"/>
</dbReference>
<accession>A0A8J4XVF9</accession>
<gene>
    <name evidence="11" type="primary">MTF1</name>
    <name evidence="11" type="ORF">GWK47_014118</name>
</gene>
<keyword evidence="4 8" id="KW-0863">Zinc-finger</keyword>
<dbReference type="Proteomes" id="UP000770661">
    <property type="component" value="Unassembled WGS sequence"/>
</dbReference>
<dbReference type="Gene3D" id="3.30.160.60">
    <property type="entry name" value="Classic Zinc Finger"/>
    <property type="match status" value="2"/>
</dbReference>
<evidence type="ECO:0000256" key="5">
    <source>
        <dbReference type="ARBA" id="ARBA00022833"/>
    </source>
</evidence>
<name>A0A8J4XVF9_CHIOP</name>
<dbReference type="InterPro" id="IPR036236">
    <property type="entry name" value="Znf_C2H2_sf"/>
</dbReference>
<evidence type="ECO:0000256" key="3">
    <source>
        <dbReference type="ARBA" id="ARBA00022737"/>
    </source>
</evidence>
<dbReference type="GO" id="GO:0000981">
    <property type="term" value="F:DNA-binding transcription factor activity, RNA polymerase II-specific"/>
    <property type="evidence" value="ECO:0007669"/>
    <property type="project" value="TreeGrafter"/>
</dbReference>
<dbReference type="GO" id="GO:0008270">
    <property type="term" value="F:zinc ion binding"/>
    <property type="evidence" value="ECO:0007669"/>
    <property type="project" value="UniProtKB-KW"/>
</dbReference>